<dbReference type="GO" id="GO:0005886">
    <property type="term" value="C:plasma membrane"/>
    <property type="evidence" value="ECO:0007669"/>
    <property type="project" value="UniProtKB-SubCell"/>
</dbReference>
<evidence type="ECO:0000256" key="5">
    <source>
        <dbReference type="ARBA" id="ARBA00022989"/>
    </source>
</evidence>
<keyword evidence="3" id="KW-1003">Cell membrane</keyword>
<evidence type="ECO:0000256" key="2">
    <source>
        <dbReference type="ARBA" id="ARBA00022448"/>
    </source>
</evidence>
<evidence type="ECO:0000313" key="9">
    <source>
        <dbReference type="EMBL" id="CAB4663664.1"/>
    </source>
</evidence>
<dbReference type="PROSITE" id="PS50850">
    <property type="entry name" value="MFS"/>
    <property type="match status" value="1"/>
</dbReference>
<feature type="transmembrane region" description="Helical" evidence="7">
    <location>
        <begin position="175"/>
        <end position="193"/>
    </location>
</feature>
<reference evidence="9" key="1">
    <citation type="submission" date="2020-05" db="EMBL/GenBank/DDBJ databases">
        <authorList>
            <person name="Chiriac C."/>
            <person name="Salcher M."/>
            <person name="Ghai R."/>
            <person name="Kavagutti S V."/>
        </authorList>
    </citation>
    <scope>NUCLEOTIDE SEQUENCE</scope>
</reference>
<feature type="transmembrane region" description="Helical" evidence="7">
    <location>
        <begin position="145"/>
        <end position="169"/>
    </location>
</feature>
<feature type="transmembrane region" description="Helical" evidence="7">
    <location>
        <begin position="264"/>
        <end position="286"/>
    </location>
</feature>
<feature type="transmembrane region" description="Helical" evidence="7">
    <location>
        <begin position="105"/>
        <end position="124"/>
    </location>
</feature>
<comment type="subcellular location">
    <subcellularLocation>
        <location evidence="1">Cell membrane</location>
        <topology evidence="1">Multi-pass membrane protein</topology>
    </subcellularLocation>
</comment>
<dbReference type="Pfam" id="PF05977">
    <property type="entry name" value="MFS_3"/>
    <property type="match status" value="1"/>
</dbReference>
<organism evidence="9">
    <name type="scientific">freshwater metagenome</name>
    <dbReference type="NCBI Taxonomy" id="449393"/>
    <lineage>
        <taxon>unclassified sequences</taxon>
        <taxon>metagenomes</taxon>
        <taxon>ecological metagenomes</taxon>
    </lineage>
</organism>
<dbReference type="SUPFAM" id="SSF103473">
    <property type="entry name" value="MFS general substrate transporter"/>
    <property type="match status" value="1"/>
</dbReference>
<protein>
    <submittedName>
        <fullName evidence="9">Unannotated protein</fullName>
    </submittedName>
</protein>
<evidence type="ECO:0000259" key="8">
    <source>
        <dbReference type="PROSITE" id="PS50850"/>
    </source>
</evidence>
<dbReference type="EMBL" id="CAEZWW010000014">
    <property type="protein sequence ID" value="CAB4663664.1"/>
    <property type="molecule type" value="Genomic_DNA"/>
</dbReference>
<feature type="transmembrane region" description="Helical" evidence="7">
    <location>
        <begin position="237"/>
        <end position="258"/>
    </location>
</feature>
<accession>A0A6J6LT88</accession>
<evidence type="ECO:0000256" key="1">
    <source>
        <dbReference type="ARBA" id="ARBA00004651"/>
    </source>
</evidence>
<dbReference type="InterPro" id="IPR020846">
    <property type="entry name" value="MFS_dom"/>
</dbReference>
<keyword evidence="2" id="KW-0813">Transport</keyword>
<evidence type="ECO:0000256" key="7">
    <source>
        <dbReference type="SAM" id="Phobius"/>
    </source>
</evidence>
<dbReference type="AlphaFoldDB" id="A0A6J6LT88"/>
<evidence type="ECO:0000256" key="4">
    <source>
        <dbReference type="ARBA" id="ARBA00022692"/>
    </source>
</evidence>
<keyword evidence="6 7" id="KW-0472">Membrane</keyword>
<evidence type="ECO:0000256" key="3">
    <source>
        <dbReference type="ARBA" id="ARBA00022475"/>
    </source>
</evidence>
<keyword evidence="5 7" id="KW-1133">Transmembrane helix</keyword>
<evidence type="ECO:0000256" key="6">
    <source>
        <dbReference type="ARBA" id="ARBA00023136"/>
    </source>
</evidence>
<keyword evidence="4 7" id="KW-0812">Transmembrane</keyword>
<dbReference type="CDD" id="cd06173">
    <property type="entry name" value="MFS_MefA_like"/>
    <property type="match status" value="1"/>
</dbReference>
<dbReference type="PANTHER" id="PTHR23513">
    <property type="entry name" value="INTEGRAL MEMBRANE EFFLUX PROTEIN-RELATED"/>
    <property type="match status" value="1"/>
</dbReference>
<feature type="transmembrane region" description="Helical" evidence="7">
    <location>
        <begin position="20"/>
        <end position="43"/>
    </location>
</feature>
<feature type="transmembrane region" description="Helical" evidence="7">
    <location>
        <begin position="377"/>
        <end position="402"/>
    </location>
</feature>
<dbReference type="InterPro" id="IPR010290">
    <property type="entry name" value="TM_effector"/>
</dbReference>
<sequence>MARIFADLTPLRVSAPYRRLWAGLGISNVGQQMTSVAVGLQVYDLTKSSFMVGLVGLFQLIPLIGFGLYGGTLSDAFDRRLVGLISALGLWGCSILFMLQSALSINSVGVLFLVVAVQSAFFAVGNPARQAIIPRLVPKEMLPAANALSMITWNIGFTLGPLIGGLVIAAFGTVSAAYVIDVVAFAIVVWAMWRLPSLPPILIAGDVRPRAGWGAVKEGFVFLKGKRNLQMSFYEDIIAMVFGMPRALFPAIAAQWYGGSMREVAMVLGFLAAAPAIGALLSSIFSGPLGAVRAQGRWVIISIVVWGSTIAAFGMVRWLPLALLLLMIAGAADNVSAIFRTTIMQSATPDEYRGRLQGIFTVVVAGGPRLGDVEAGAVAAVAGEAFSVISGGVMCVVLALGLGRAIPSFWKYDARHPIP</sequence>
<name>A0A6J6LT88_9ZZZZ</name>
<proteinExistence type="predicted"/>
<feature type="transmembrane region" description="Helical" evidence="7">
    <location>
        <begin position="81"/>
        <end position="99"/>
    </location>
</feature>
<dbReference type="InterPro" id="IPR036259">
    <property type="entry name" value="MFS_trans_sf"/>
</dbReference>
<feature type="transmembrane region" description="Helical" evidence="7">
    <location>
        <begin position="49"/>
        <end position="69"/>
    </location>
</feature>
<dbReference type="GO" id="GO:0022857">
    <property type="term" value="F:transmembrane transporter activity"/>
    <property type="evidence" value="ECO:0007669"/>
    <property type="project" value="InterPro"/>
</dbReference>
<dbReference type="Gene3D" id="1.20.1250.20">
    <property type="entry name" value="MFS general substrate transporter like domains"/>
    <property type="match status" value="1"/>
</dbReference>
<gene>
    <name evidence="9" type="ORF">UFOPK2310_00223</name>
</gene>
<dbReference type="PANTHER" id="PTHR23513:SF9">
    <property type="entry name" value="ENTEROBACTIN EXPORTER ENTS"/>
    <property type="match status" value="1"/>
</dbReference>
<feature type="domain" description="Major facilitator superfamily (MFS) profile" evidence="8">
    <location>
        <begin position="165"/>
        <end position="419"/>
    </location>
</feature>
<feature type="transmembrane region" description="Helical" evidence="7">
    <location>
        <begin position="298"/>
        <end position="316"/>
    </location>
</feature>